<sequence length="168" mass="19025">MKKEIKKIAKDKRPSWDEYFLNLVELVGTRSTCDRGKSGCVIVKDKRVLSSGYIGSPMNTTHCDDTGHEMHTVIHEDGTKSRHCVRTVHTEQNAIVNAARFGIALDGATIYVHMTPCYTCAKMIINAGIKRVVCNLDYHAGERSKKLFKEAKVKFELLNNKMQTYKDM</sequence>
<feature type="domain" description="CMP/dCMP-type deaminase" evidence="5">
    <location>
        <begin position="15"/>
        <end position="147"/>
    </location>
</feature>
<dbReference type="AlphaFoldDB" id="A0A0G0SZB0"/>
<dbReference type="GO" id="GO:0004132">
    <property type="term" value="F:dCMP deaminase activity"/>
    <property type="evidence" value="ECO:0007669"/>
    <property type="project" value="InterPro"/>
</dbReference>
<dbReference type="GO" id="GO:0006220">
    <property type="term" value="P:pyrimidine nucleotide metabolic process"/>
    <property type="evidence" value="ECO:0007669"/>
    <property type="project" value="InterPro"/>
</dbReference>
<evidence type="ECO:0000313" key="6">
    <source>
        <dbReference type="EMBL" id="KKR70084.1"/>
    </source>
</evidence>
<evidence type="ECO:0000256" key="2">
    <source>
        <dbReference type="ARBA" id="ARBA00022801"/>
    </source>
</evidence>
<dbReference type="Pfam" id="PF00383">
    <property type="entry name" value="dCMP_cyt_deam_1"/>
    <property type="match status" value="1"/>
</dbReference>
<dbReference type="GO" id="GO:0005737">
    <property type="term" value="C:cytoplasm"/>
    <property type="evidence" value="ECO:0007669"/>
    <property type="project" value="TreeGrafter"/>
</dbReference>
<feature type="binding site" evidence="4">
    <location>
        <position position="120"/>
    </location>
    <ligand>
        <name>Zn(2+)</name>
        <dbReference type="ChEBI" id="CHEBI:29105"/>
        <note>catalytic</note>
    </ligand>
</feature>
<comment type="cofactor">
    <cofactor evidence="1 4">
        <name>Zn(2+)</name>
        <dbReference type="ChEBI" id="CHEBI:29105"/>
    </cofactor>
</comment>
<dbReference type="GO" id="GO:0008270">
    <property type="term" value="F:zinc ion binding"/>
    <property type="evidence" value="ECO:0007669"/>
    <property type="project" value="InterPro"/>
</dbReference>
<organism evidence="6 7">
    <name type="scientific">Candidatus Nomurabacteria bacterium GW2011_GWB1_40_7</name>
    <dbReference type="NCBI Taxonomy" id="1618744"/>
    <lineage>
        <taxon>Bacteria</taxon>
        <taxon>Candidatus Nomuraibacteriota</taxon>
    </lineage>
</organism>
<dbReference type="PROSITE" id="PS51747">
    <property type="entry name" value="CYT_DCMP_DEAMINASES_2"/>
    <property type="match status" value="1"/>
</dbReference>
<name>A0A0G0SZB0_9BACT</name>
<keyword evidence="2" id="KW-0378">Hydrolase</keyword>
<keyword evidence="4" id="KW-0479">Metal-binding</keyword>
<reference evidence="6 7" key="1">
    <citation type="journal article" date="2015" name="Nature">
        <title>rRNA introns, odd ribosomes, and small enigmatic genomes across a large radiation of phyla.</title>
        <authorList>
            <person name="Brown C.T."/>
            <person name="Hug L.A."/>
            <person name="Thomas B.C."/>
            <person name="Sharon I."/>
            <person name="Castelle C.J."/>
            <person name="Singh A."/>
            <person name="Wilkins M.J."/>
            <person name="Williams K.H."/>
            <person name="Banfield J.F."/>
        </authorList>
    </citation>
    <scope>NUCLEOTIDE SEQUENCE [LARGE SCALE GENOMIC DNA]</scope>
</reference>
<evidence type="ECO:0000313" key="7">
    <source>
        <dbReference type="Proteomes" id="UP000034452"/>
    </source>
</evidence>
<dbReference type="InterPro" id="IPR015517">
    <property type="entry name" value="dCMP_deaminase-rel"/>
</dbReference>
<dbReference type="InterPro" id="IPR016473">
    <property type="entry name" value="dCMP_deaminase"/>
</dbReference>
<feature type="active site" description="Proton donor" evidence="3">
    <location>
        <position position="91"/>
    </location>
</feature>
<dbReference type="CDD" id="cd01286">
    <property type="entry name" value="deoxycytidylate_deaminase"/>
    <property type="match status" value="1"/>
</dbReference>
<keyword evidence="4" id="KW-0862">Zinc</keyword>
<protein>
    <submittedName>
        <fullName evidence="6">CMP/dCMP deaminase zinc-binding protein</fullName>
    </submittedName>
</protein>
<dbReference type="SUPFAM" id="SSF53927">
    <property type="entry name" value="Cytidine deaminase-like"/>
    <property type="match status" value="1"/>
</dbReference>
<evidence type="ECO:0000256" key="4">
    <source>
        <dbReference type="PIRSR" id="PIRSR006019-2"/>
    </source>
</evidence>
<dbReference type="PIRSF" id="PIRSF006019">
    <property type="entry name" value="dCMP_deaminase"/>
    <property type="match status" value="1"/>
</dbReference>
<feature type="binding site" evidence="4">
    <location>
        <position position="117"/>
    </location>
    <ligand>
        <name>Zn(2+)</name>
        <dbReference type="ChEBI" id="CHEBI:29105"/>
        <note>catalytic</note>
    </ligand>
</feature>
<comment type="caution">
    <text evidence="6">The sequence shown here is derived from an EMBL/GenBank/DDBJ whole genome shotgun (WGS) entry which is preliminary data.</text>
</comment>
<dbReference type="PANTHER" id="PTHR11086">
    <property type="entry name" value="DEOXYCYTIDYLATE DEAMINASE-RELATED"/>
    <property type="match status" value="1"/>
</dbReference>
<feature type="binding site" evidence="4">
    <location>
        <position position="89"/>
    </location>
    <ligand>
        <name>Zn(2+)</name>
        <dbReference type="ChEBI" id="CHEBI:29105"/>
        <note>catalytic</note>
    </ligand>
</feature>
<dbReference type="EMBL" id="LBZL01000014">
    <property type="protein sequence ID" value="KKR70084.1"/>
    <property type="molecule type" value="Genomic_DNA"/>
</dbReference>
<proteinExistence type="predicted"/>
<dbReference type="InterPro" id="IPR035105">
    <property type="entry name" value="Deoxycytidylate_deaminase_dom"/>
</dbReference>
<gene>
    <name evidence="6" type="ORF">UU13_C0014G0010</name>
</gene>
<dbReference type="PANTHER" id="PTHR11086:SF18">
    <property type="entry name" value="DEOXYCYTIDYLATE DEAMINASE"/>
    <property type="match status" value="1"/>
</dbReference>
<evidence type="ECO:0000256" key="1">
    <source>
        <dbReference type="ARBA" id="ARBA00001947"/>
    </source>
</evidence>
<dbReference type="Proteomes" id="UP000034452">
    <property type="component" value="Unassembled WGS sequence"/>
</dbReference>
<evidence type="ECO:0000259" key="5">
    <source>
        <dbReference type="PROSITE" id="PS51747"/>
    </source>
</evidence>
<dbReference type="InterPro" id="IPR016193">
    <property type="entry name" value="Cytidine_deaminase-like"/>
</dbReference>
<accession>A0A0G0SZB0</accession>
<evidence type="ECO:0000256" key="3">
    <source>
        <dbReference type="PIRSR" id="PIRSR006019-1"/>
    </source>
</evidence>
<dbReference type="Gene3D" id="3.40.140.10">
    <property type="entry name" value="Cytidine Deaminase, domain 2"/>
    <property type="match status" value="1"/>
</dbReference>
<dbReference type="InterPro" id="IPR002125">
    <property type="entry name" value="CMP_dCMP_dom"/>
</dbReference>